<evidence type="ECO:0000259" key="1">
    <source>
        <dbReference type="Pfam" id="PF01755"/>
    </source>
</evidence>
<organism evidence="2 3">
    <name type="scientific">Mesorhizobium kowhaii</name>
    <dbReference type="NCBI Taxonomy" id="1300272"/>
    <lineage>
        <taxon>Bacteria</taxon>
        <taxon>Pseudomonadati</taxon>
        <taxon>Pseudomonadota</taxon>
        <taxon>Alphaproteobacteria</taxon>
        <taxon>Hyphomicrobiales</taxon>
        <taxon>Phyllobacteriaceae</taxon>
        <taxon>Mesorhizobium</taxon>
    </lineage>
</organism>
<dbReference type="Pfam" id="PF01755">
    <property type="entry name" value="Glyco_transf_25"/>
    <property type="match status" value="1"/>
</dbReference>
<evidence type="ECO:0000313" key="3">
    <source>
        <dbReference type="Proteomes" id="UP000248616"/>
    </source>
</evidence>
<dbReference type="CDD" id="cd06532">
    <property type="entry name" value="Glyco_transf_25"/>
    <property type="match status" value="1"/>
</dbReference>
<protein>
    <submittedName>
        <fullName evidence="2">Glycosyl transferase</fullName>
    </submittedName>
</protein>
<gene>
    <name evidence="2" type="ORF">B5V02_14290</name>
</gene>
<reference evidence="3" key="1">
    <citation type="submission" date="2017-03" db="EMBL/GenBank/DDBJ databases">
        <authorList>
            <person name="Safronova V.I."/>
            <person name="Sazanova A.L."/>
            <person name="Chirak E.R."/>
        </authorList>
    </citation>
    <scope>NUCLEOTIDE SEQUENCE [LARGE SCALE GENOMIC DNA]</scope>
    <source>
        <strain evidence="3">Ach-343</strain>
    </source>
</reference>
<dbReference type="Proteomes" id="UP000248616">
    <property type="component" value="Unassembled WGS sequence"/>
</dbReference>
<evidence type="ECO:0000313" key="2">
    <source>
        <dbReference type="EMBL" id="PZV37466.1"/>
    </source>
</evidence>
<comment type="caution">
    <text evidence="2">The sequence shown here is derived from an EMBL/GenBank/DDBJ whole genome shotgun (WGS) entry which is preliminary data.</text>
</comment>
<dbReference type="EMBL" id="MZXV01000032">
    <property type="protein sequence ID" value="PZV37466.1"/>
    <property type="molecule type" value="Genomic_DNA"/>
</dbReference>
<name>A0A2W7E2G3_9HYPH</name>
<feature type="domain" description="Glycosyl transferase family 25" evidence="1">
    <location>
        <begin position="2"/>
        <end position="174"/>
    </location>
</feature>
<dbReference type="AlphaFoldDB" id="A0A2W7E2G3"/>
<dbReference type="InterPro" id="IPR002654">
    <property type="entry name" value="Glyco_trans_25"/>
</dbReference>
<dbReference type="OrthoDB" id="259382at2"/>
<dbReference type="GO" id="GO:0016740">
    <property type="term" value="F:transferase activity"/>
    <property type="evidence" value="ECO:0007669"/>
    <property type="project" value="UniProtKB-KW"/>
</dbReference>
<keyword evidence="3" id="KW-1185">Reference proteome</keyword>
<accession>A0A2W7E2G3</accession>
<proteinExistence type="predicted"/>
<sequence>MKCLVINLDRSQDRLAHMTSEFARIGIGFERVAAVDAQGRSDLAEIPMRLNPLTQLRLSNTEIACFLSHKACWAKIADGDDAYGAVFEDDTVLSEAAGPLLADASWIPADADIVKIETFKSTVIAMRRAPIGHGFSVARLHRDHLGAAGYIVSRQAARDLLEATGNIDSPVDHVLFDPGFAISLSKTIYQVLPALCIQDRFLNEKSMGLQSLLSKERENGKSKRHKMAPLTKFANEAGRIWRQIFDIFRLRQGKTIPFDYHGKRVRPAHTHKREKAL</sequence>
<keyword evidence="2" id="KW-0808">Transferase</keyword>